<keyword evidence="2 7" id="KW-0645">Protease</keyword>
<keyword evidence="3 7" id="KW-0479">Metal-binding</keyword>
<dbReference type="InterPro" id="IPR001567">
    <property type="entry name" value="Pept_M3A_M3B_dom"/>
</dbReference>
<dbReference type="AlphaFoldDB" id="A0A5M3WUH8"/>
<feature type="region of interest" description="Disordered" evidence="8">
    <location>
        <begin position="1"/>
        <end position="21"/>
    </location>
</feature>
<evidence type="ECO:0000256" key="3">
    <source>
        <dbReference type="ARBA" id="ARBA00022723"/>
    </source>
</evidence>
<dbReference type="Pfam" id="PF01432">
    <property type="entry name" value="Peptidase_M3"/>
    <property type="match status" value="1"/>
</dbReference>
<organism evidence="10 11">
    <name type="scientific">Acrocarpospora macrocephala</name>
    <dbReference type="NCBI Taxonomy" id="150177"/>
    <lineage>
        <taxon>Bacteria</taxon>
        <taxon>Bacillati</taxon>
        <taxon>Actinomycetota</taxon>
        <taxon>Actinomycetes</taxon>
        <taxon>Streptosporangiales</taxon>
        <taxon>Streptosporangiaceae</taxon>
        <taxon>Acrocarpospora</taxon>
    </lineage>
</organism>
<dbReference type="GO" id="GO:0004222">
    <property type="term" value="F:metalloendopeptidase activity"/>
    <property type="evidence" value="ECO:0007669"/>
    <property type="project" value="InterPro"/>
</dbReference>
<name>A0A5M3WUH8_9ACTN</name>
<evidence type="ECO:0000256" key="2">
    <source>
        <dbReference type="ARBA" id="ARBA00022670"/>
    </source>
</evidence>
<comment type="cofactor">
    <cofactor evidence="7">
        <name>Zn(2+)</name>
        <dbReference type="ChEBI" id="CHEBI:29105"/>
    </cofactor>
    <text evidence="7">Binds 1 zinc ion.</text>
</comment>
<evidence type="ECO:0000256" key="8">
    <source>
        <dbReference type="SAM" id="MobiDB-lite"/>
    </source>
</evidence>
<gene>
    <name evidence="10" type="primary">dcp</name>
    <name evidence="10" type="ORF">Amac_045280</name>
</gene>
<evidence type="ECO:0000256" key="1">
    <source>
        <dbReference type="ARBA" id="ARBA00006040"/>
    </source>
</evidence>
<evidence type="ECO:0000256" key="5">
    <source>
        <dbReference type="ARBA" id="ARBA00022833"/>
    </source>
</evidence>
<dbReference type="PANTHER" id="PTHR43660:SF1">
    <property type="entry name" value="DIPEPTIDYL CARBOXYPEPTIDASE"/>
    <property type="match status" value="1"/>
</dbReference>
<dbReference type="GO" id="GO:0046872">
    <property type="term" value="F:metal ion binding"/>
    <property type="evidence" value="ECO:0007669"/>
    <property type="project" value="UniProtKB-UniRule"/>
</dbReference>
<comment type="similarity">
    <text evidence="1 7">Belongs to the peptidase M3 family.</text>
</comment>
<dbReference type="Gene3D" id="1.10.1370.40">
    <property type="match status" value="3"/>
</dbReference>
<keyword evidence="11" id="KW-1185">Reference proteome</keyword>
<evidence type="ECO:0000256" key="6">
    <source>
        <dbReference type="ARBA" id="ARBA00023049"/>
    </source>
</evidence>
<dbReference type="InterPro" id="IPR045090">
    <property type="entry name" value="Pept_M3A_M3B"/>
</dbReference>
<sequence>MLPITPYPINSLTPHRGSRADSERIAQSETHYQNDSREHGDRVVFTACANLYESDHREEPPPMTPADHPFLFPSALPYQLPPFREIREEHYAPAFEQGMAEHLAEVEAIAADPEPPTFENTVEALELSGRLLERVATVFFNQASSDTTPGIQAIQQEITPKLAKHSDSINLNPRLYARLKAITTDDPTQQWLLDRYLTDFIRSGAELDETQQARLRTINEELSSLATTFQQTLLNDTNERAVVVEDAAELDGLTLDAIEGLRETATARGLDGKYLITLVLPTGQPALSSLTDRALRERVHLASVGRGAANAELITRIATLRRERAGLLGYRNHAEYVLADQTAGTTGAVTEMLDKLVTPAVANARREQEALEAEAGFPVEAWDWSFYAERVRKARYSIDSAQMRPYFELDRVLHDGVFYAASRLYGLRFEARPDLHGYHPDVRVWEVFNEDGSPLGLFLGDYHARASKRGGAWMNSLVQQSGLEGSRPVVVNNLNIVKGEPTLMTFDEVNTMFHEFGHALHGLFSDVRHPRFSGTSVPRDFVEYPSQVNEMWATHPEILANYAKHHETGEPMPRDLVDRMLEAQKFNQGFATVEYLAATLLDWAWHTDYESGDAETFETEALQRAGVDLAAVPPRYRSTYFAHIWASGYSAGYYSYIWSEVLDADTVEWFTENGGLLRENGDRFRTHLLSKGGSVDPMTAFRTFRGRDPRIEPLLERRGLL</sequence>
<dbReference type="Proteomes" id="UP000331127">
    <property type="component" value="Unassembled WGS sequence"/>
</dbReference>
<dbReference type="InterPro" id="IPR034005">
    <property type="entry name" value="M3A_DCP"/>
</dbReference>
<keyword evidence="6 7" id="KW-0482">Metalloprotease</keyword>
<dbReference type="GO" id="GO:0004180">
    <property type="term" value="F:carboxypeptidase activity"/>
    <property type="evidence" value="ECO:0007669"/>
    <property type="project" value="TreeGrafter"/>
</dbReference>
<reference evidence="10 11" key="1">
    <citation type="submission" date="2019-10" db="EMBL/GenBank/DDBJ databases">
        <title>Whole genome shotgun sequence of Acrocarpospora macrocephala NBRC 16266.</title>
        <authorList>
            <person name="Ichikawa N."/>
            <person name="Kimura A."/>
            <person name="Kitahashi Y."/>
            <person name="Komaki H."/>
            <person name="Oguchi A."/>
        </authorList>
    </citation>
    <scope>NUCLEOTIDE SEQUENCE [LARGE SCALE GENOMIC DNA]</scope>
    <source>
        <strain evidence="10 11">NBRC 16266</strain>
    </source>
</reference>
<proteinExistence type="inferred from homology"/>
<dbReference type="EMBL" id="BLAE01000025">
    <property type="protein sequence ID" value="GES10931.1"/>
    <property type="molecule type" value="Genomic_DNA"/>
</dbReference>
<evidence type="ECO:0000256" key="4">
    <source>
        <dbReference type="ARBA" id="ARBA00022801"/>
    </source>
</evidence>
<evidence type="ECO:0000259" key="9">
    <source>
        <dbReference type="Pfam" id="PF01432"/>
    </source>
</evidence>
<evidence type="ECO:0000313" key="10">
    <source>
        <dbReference type="EMBL" id="GES10931.1"/>
    </source>
</evidence>
<dbReference type="CDD" id="cd06456">
    <property type="entry name" value="M3A_DCP"/>
    <property type="match status" value="1"/>
</dbReference>
<dbReference type="FunFam" id="3.40.390.10:FF:000009">
    <property type="entry name" value="Oligopeptidase A"/>
    <property type="match status" value="1"/>
</dbReference>
<protein>
    <submittedName>
        <fullName evidence="10">Peptidyl-dipeptidase Dcp</fullName>
    </submittedName>
</protein>
<evidence type="ECO:0000313" key="11">
    <source>
        <dbReference type="Proteomes" id="UP000331127"/>
    </source>
</evidence>
<evidence type="ECO:0000256" key="7">
    <source>
        <dbReference type="RuleBase" id="RU003435"/>
    </source>
</evidence>
<dbReference type="GO" id="GO:0006508">
    <property type="term" value="P:proteolysis"/>
    <property type="evidence" value="ECO:0007669"/>
    <property type="project" value="UniProtKB-KW"/>
</dbReference>
<accession>A0A5M3WUH8</accession>
<comment type="caution">
    <text evidence="10">The sequence shown here is derived from an EMBL/GenBank/DDBJ whole genome shotgun (WGS) entry which is preliminary data.</text>
</comment>
<dbReference type="GO" id="GO:0005829">
    <property type="term" value="C:cytosol"/>
    <property type="evidence" value="ECO:0007669"/>
    <property type="project" value="TreeGrafter"/>
</dbReference>
<keyword evidence="4 7" id="KW-0378">Hydrolase</keyword>
<keyword evidence="5 7" id="KW-0862">Zinc</keyword>
<dbReference type="SUPFAM" id="SSF55486">
    <property type="entry name" value="Metalloproteases ('zincins'), catalytic domain"/>
    <property type="match status" value="1"/>
</dbReference>
<dbReference type="PANTHER" id="PTHR43660">
    <property type="entry name" value="DIPEPTIDYL CARBOXYPEPTIDASE"/>
    <property type="match status" value="1"/>
</dbReference>
<feature type="domain" description="Peptidase M3A/M3B catalytic" evidence="9">
    <location>
        <begin position="287"/>
        <end position="719"/>
    </location>
</feature>